<dbReference type="EC" id="6.3.2.10" evidence="10 11"/>
<dbReference type="Gene3D" id="3.40.1390.10">
    <property type="entry name" value="MurE/MurF, N-terminal domain"/>
    <property type="match status" value="1"/>
</dbReference>
<feature type="domain" description="Mur ligase central" evidence="14">
    <location>
        <begin position="112"/>
        <end position="310"/>
    </location>
</feature>
<feature type="binding site" evidence="10">
    <location>
        <begin position="114"/>
        <end position="120"/>
    </location>
    <ligand>
        <name>ATP</name>
        <dbReference type="ChEBI" id="CHEBI:30616"/>
    </ligand>
</feature>
<dbReference type="GO" id="GO:0047480">
    <property type="term" value="F:UDP-N-acetylmuramoyl-tripeptide-D-alanyl-D-alanine ligase activity"/>
    <property type="evidence" value="ECO:0007669"/>
    <property type="project" value="UniProtKB-UniRule"/>
</dbReference>
<evidence type="ECO:0000256" key="7">
    <source>
        <dbReference type="ARBA" id="ARBA00022984"/>
    </source>
</evidence>
<dbReference type="Gene3D" id="3.40.1190.10">
    <property type="entry name" value="Mur-like, catalytic domain"/>
    <property type="match status" value="1"/>
</dbReference>
<dbReference type="Pfam" id="PF01225">
    <property type="entry name" value="Mur_ligase"/>
    <property type="match status" value="1"/>
</dbReference>
<keyword evidence="7 10" id="KW-0573">Peptidoglycan synthesis</keyword>
<dbReference type="GO" id="GO:0008360">
    <property type="term" value="P:regulation of cell shape"/>
    <property type="evidence" value="ECO:0007669"/>
    <property type="project" value="UniProtKB-KW"/>
</dbReference>
<evidence type="ECO:0000259" key="12">
    <source>
        <dbReference type="Pfam" id="PF01225"/>
    </source>
</evidence>
<evidence type="ECO:0000256" key="10">
    <source>
        <dbReference type="HAMAP-Rule" id="MF_02019"/>
    </source>
</evidence>
<feature type="domain" description="Mur ligase N-terminal catalytic" evidence="12">
    <location>
        <begin position="33"/>
        <end position="97"/>
    </location>
</feature>
<keyword evidence="1 10" id="KW-0963">Cytoplasm</keyword>
<protein>
    <recommendedName>
        <fullName evidence="10 11">UDP-N-acetylmuramoyl-tripeptide--D-alanyl-D-alanine ligase</fullName>
        <ecNumber evidence="10 11">6.3.2.10</ecNumber>
    </recommendedName>
    <alternativeName>
        <fullName evidence="10">D-alanyl-D-alanine-adding enzyme</fullName>
    </alternativeName>
</protein>
<dbReference type="InterPro" id="IPR036565">
    <property type="entry name" value="Mur-like_cat_sf"/>
</dbReference>
<evidence type="ECO:0000256" key="8">
    <source>
        <dbReference type="ARBA" id="ARBA00023306"/>
    </source>
</evidence>
<gene>
    <name evidence="10" type="primary">murF</name>
    <name evidence="15" type="ORF">A9308_09130</name>
</gene>
<evidence type="ECO:0000256" key="1">
    <source>
        <dbReference type="ARBA" id="ARBA00022490"/>
    </source>
</evidence>
<sequence>MTAYHWHADNLTTATQGLHPHWQHAFTSQSSRIVTDSRKVQTGDIFLALKGDNFDGHDYVQTAYDKGAIAAIVSQAQLCDVPQLVVDDTRLALGQLGAYRRRQHPDLTVVAITGSSGKTTVKEMLGSILSRIAPTRITRGNLNNDLGVPMMLLEIKDTDRYAVLELGANHLGEIAYTTALVQPQVAGVLNIGTAHLGEFGGRDNIARGKSEIYQGLAATGTAVLPADDDYSAALRQAASAHTERVLAFGGAASADTNNAQVFVKDTQVSQYGSVFTLQFAAPLPTGQAQVALNFAGQHNIHNALAAATCAAALGIDIDTIAAGLNAAAPAKGRLNIHQHGKHTIIDDTYNANPDAVLAAAAVLAQQAGNKILVLGDIGELGDNAPGEHTKLGTALAATAIDRVLAVGDLMAHTVTAANAARTGDNAQVFATHFHTKDDLIASLNKMLADAPSSVLCKGSRFMQMEQVVDALLAANFTTA</sequence>
<evidence type="ECO:0000256" key="2">
    <source>
        <dbReference type="ARBA" id="ARBA00022598"/>
    </source>
</evidence>
<dbReference type="InterPro" id="IPR013221">
    <property type="entry name" value="Mur_ligase_cen"/>
</dbReference>
<dbReference type="SUPFAM" id="SSF63418">
    <property type="entry name" value="MurE/MurF N-terminal domain"/>
    <property type="match status" value="1"/>
</dbReference>
<dbReference type="GO" id="GO:0051301">
    <property type="term" value="P:cell division"/>
    <property type="evidence" value="ECO:0007669"/>
    <property type="project" value="UniProtKB-KW"/>
</dbReference>
<dbReference type="Gene3D" id="3.90.190.20">
    <property type="entry name" value="Mur ligase, C-terminal domain"/>
    <property type="match status" value="1"/>
</dbReference>
<dbReference type="PANTHER" id="PTHR43024">
    <property type="entry name" value="UDP-N-ACETYLMURAMOYL-TRIPEPTIDE--D-ALANYL-D-ALANINE LIGASE"/>
    <property type="match status" value="1"/>
</dbReference>
<dbReference type="Pfam" id="PF02875">
    <property type="entry name" value="Mur_ligase_C"/>
    <property type="match status" value="1"/>
</dbReference>
<dbReference type="InterPro" id="IPR036615">
    <property type="entry name" value="Mur_ligase_C_dom_sf"/>
</dbReference>
<dbReference type="RefSeq" id="WP_067237935.1">
    <property type="nucleotide sequence ID" value="NZ_LZMZ01000033.1"/>
</dbReference>
<dbReference type="InterPro" id="IPR000713">
    <property type="entry name" value="Mur_ligase_N"/>
</dbReference>
<dbReference type="SUPFAM" id="SSF53623">
    <property type="entry name" value="MurD-like peptide ligases, catalytic domain"/>
    <property type="match status" value="1"/>
</dbReference>
<comment type="subcellular location">
    <subcellularLocation>
        <location evidence="10 11">Cytoplasm</location>
    </subcellularLocation>
</comment>
<dbReference type="InterPro" id="IPR035911">
    <property type="entry name" value="MurE/MurF_N"/>
</dbReference>
<comment type="catalytic activity">
    <reaction evidence="10 11">
        <text>D-alanyl-D-alanine + UDP-N-acetyl-alpha-D-muramoyl-L-alanyl-gamma-D-glutamyl-meso-2,6-diaminopimelate + ATP = UDP-N-acetyl-alpha-D-muramoyl-L-alanyl-gamma-D-glutamyl-meso-2,6-diaminopimeloyl-D-alanyl-D-alanine + ADP + phosphate + H(+)</text>
        <dbReference type="Rhea" id="RHEA:28374"/>
        <dbReference type="ChEBI" id="CHEBI:15378"/>
        <dbReference type="ChEBI" id="CHEBI:30616"/>
        <dbReference type="ChEBI" id="CHEBI:43474"/>
        <dbReference type="ChEBI" id="CHEBI:57822"/>
        <dbReference type="ChEBI" id="CHEBI:61386"/>
        <dbReference type="ChEBI" id="CHEBI:83905"/>
        <dbReference type="ChEBI" id="CHEBI:456216"/>
        <dbReference type="EC" id="6.3.2.10"/>
    </reaction>
</comment>
<dbReference type="GO" id="GO:0005737">
    <property type="term" value="C:cytoplasm"/>
    <property type="evidence" value="ECO:0007669"/>
    <property type="project" value="UniProtKB-SubCell"/>
</dbReference>
<dbReference type="EMBL" id="LZMZ01000033">
    <property type="protein sequence ID" value="OBX76078.1"/>
    <property type="molecule type" value="Genomic_DNA"/>
</dbReference>
<keyword evidence="5 10" id="KW-0067">ATP-binding</keyword>
<organism evidence="15 16">
    <name type="scientific">Faucicola atlantae</name>
    <dbReference type="NCBI Taxonomy" id="34059"/>
    <lineage>
        <taxon>Bacteria</taxon>
        <taxon>Pseudomonadati</taxon>
        <taxon>Pseudomonadota</taxon>
        <taxon>Gammaproteobacteria</taxon>
        <taxon>Moraxellales</taxon>
        <taxon>Moraxellaceae</taxon>
        <taxon>Faucicola</taxon>
    </lineage>
</organism>
<evidence type="ECO:0000256" key="6">
    <source>
        <dbReference type="ARBA" id="ARBA00022960"/>
    </source>
</evidence>
<dbReference type="GO" id="GO:0005524">
    <property type="term" value="F:ATP binding"/>
    <property type="evidence" value="ECO:0007669"/>
    <property type="project" value="UniProtKB-UniRule"/>
</dbReference>
<accession>A0A1B8QAB2</accession>
<reference evidence="15 16" key="1">
    <citation type="submission" date="2016-06" db="EMBL/GenBank/DDBJ databases">
        <title>Draft genome of Moraxella atlantae CCUG 66109.</title>
        <authorList>
            <person name="Salva-Serra F."/>
            <person name="Engstrom-Jakobsson H."/>
            <person name="Thorell K."/>
            <person name="Gonzales-Siles L."/>
            <person name="Karlsson R."/>
            <person name="Boulund F."/>
            <person name="Engstrand L."/>
            <person name="Kristiansson E."/>
            <person name="Moore E."/>
        </authorList>
    </citation>
    <scope>NUCLEOTIDE SEQUENCE [LARGE SCALE GENOMIC DNA]</scope>
    <source>
        <strain evidence="15 16">CCUG 66109</strain>
    </source>
</reference>
<dbReference type="PANTHER" id="PTHR43024:SF1">
    <property type="entry name" value="UDP-N-ACETYLMURAMOYL-TRIPEPTIDE--D-ALANYL-D-ALANINE LIGASE"/>
    <property type="match status" value="1"/>
</dbReference>
<evidence type="ECO:0000256" key="3">
    <source>
        <dbReference type="ARBA" id="ARBA00022618"/>
    </source>
</evidence>
<dbReference type="GO" id="GO:0009252">
    <property type="term" value="P:peptidoglycan biosynthetic process"/>
    <property type="evidence" value="ECO:0007669"/>
    <property type="project" value="UniProtKB-UniRule"/>
</dbReference>
<comment type="function">
    <text evidence="10 11">Involved in cell wall formation. Catalyzes the final step in the synthesis of UDP-N-acetylmuramoyl-pentapeptide, the precursor of murein.</text>
</comment>
<keyword evidence="8 10" id="KW-0131">Cell cycle</keyword>
<keyword evidence="4 10" id="KW-0547">Nucleotide-binding</keyword>
<feature type="domain" description="Mur ligase C-terminal" evidence="13">
    <location>
        <begin position="332"/>
        <end position="460"/>
    </location>
</feature>
<dbReference type="GO" id="GO:0008766">
    <property type="term" value="F:UDP-N-acetylmuramoylalanyl-D-glutamyl-2,6-diaminopimelate-D-alanyl-D-alanine ligase activity"/>
    <property type="evidence" value="ECO:0007669"/>
    <property type="project" value="RHEA"/>
</dbReference>
<comment type="caution">
    <text evidence="15">The sequence shown here is derived from an EMBL/GenBank/DDBJ whole genome shotgun (WGS) entry which is preliminary data.</text>
</comment>
<evidence type="ECO:0000256" key="11">
    <source>
        <dbReference type="RuleBase" id="RU004136"/>
    </source>
</evidence>
<keyword evidence="9 10" id="KW-0961">Cell wall biogenesis/degradation</keyword>
<dbReference type="InterPro" id="IPR004101">
    <property type="entry name" value="Mur_ligase_C"/>
</dbReference>
<dbReference type="InterPro" id="IPR051046">
    <property type="entry name" value="MurCDEF_CellWall_CoF430Synth"/>
</dbReference>
<dbReference type="HAMAP" id="MF_02019">
    <property type="entry name" value="MurF"/>
    <property type="match status" value="1"/>
</dbReference>
<dbReference type="STRING" id="34059.A9308_09130"/>
<dbReference type="InterPro" id="IPR005863">
    <property type="entry name" value="UDP-N-AcMur_synth"/>
</dbReference>
<evidence type="ECO:0000313" key="16">
    <source>
        <dbReference type="Proteomes" id="UP000092508"/>
    </source>
</evidence>
<evidence type="ECO:0000256" key="5">
    <source>
        <dbReference type="ARBA" id="ARBA00022840"/>
    </source>
</evidence>
<dbReference type="UniPathway" id="UPA00219"/>
<comment type="similarity">
    <text evidence="10">Belongs to the MurCDEF family. MurF subfamily.</text>
</comment>
<evidence type="ECO:0000259" key="14">
    <source>
        <dbReference type="Pfam" id="PF08245"/>
    </source>
</evidence>
<proteinExistence type="inferred from homology"/>
<dbReference type="Proteomes" id="UP000092508">
    <property type="component" value="Unassembled WGS sequence"/>
</dbReference>
<dbReference type="OrthoDB" id="9801978at2"/>
<evidence type="ECO:0000313" key="15">
    <source>
        <dbReference type="EMBL" id="OBX76078.1"/>
    </source>
</evidence>
<dbReference type="GO" id="GO:0071555">
    <property type="term" value="P:cell wall organization"/>
    <property type="evidence" value="ECO:0007669"/>
    <property type="project" value="UniProtKB-KW"/>
</dbReference>
<evidence type="ECO:0000256" key="4">
    <source>
        <dbReference type="ARBA" id="ARBA00022741"/>
    </source>
</evidence>
<dbReference type="AlphaFoldDB" id="A0A1B8QAB2"/>
<evidence type="ECO:0000259" key="13">
    <source>
        <dbReference type="Pfam" id="PF02875"/>
    </source>
</evidence>
<keyword evidence="3 10" id="KW-0132">Cell division</keyword>
<keyword evidence="6 10" id="KW-0133">Cell shape</keyword>
<dbReference type="Pfam" id="PF08245">
    <property type="entry name" value="Mur_ligase_M"/>
    <property type="match status" value="1"/>
</dbReference>
<comment type="pathway">
    <text evidence="10 11">Cell wall biogenesis; peptidoglycan biosynthesis.</text>
</comment>
<evidence type="ECO:0000256" key="9">
    <source>
        <dbReference type="ARBA" id="ARBA00023316"/>
    </source>
</evidence>
<name>A0A1B8QAB2_9GAMM</name>
<dbReference type="SUPFAM" id="SSF53244">
    <property type="entry name" value="MurD-like peptide ligases, peptide-binding domain"/>
    <property type="match status" value="1"/>
</dbReference>
<keyword evidence="2 10" id="KW-0436">Ligase</keyword>
<dbReference type="NCBIfam" id="TIGR01143">
    <property type="entry name" value="murF"/>
    <property type="match status" value="1"/>
</dbReference>